<dbReference type="AlphaFoldDB" id="A0A7E4V9N3"/>
<name>A0A7E4V9N3_PANRE</name>
<dbReference type="Proteomes" id="UP000492821">
    <property type="component" value="Unassembled WGS sequence"/>
</dbReference>
<reference evidence="2" key="2">
    <citation type="submission" date="2020-10" db="UniProtKB">
        <authorList>
            <consortium name="WormBaseParasite"/>
        </authorList>
    </citation>
    <scope>IDENTIFICATION</scope>
</reference>
<dbReference type="WBParaSite" id="Pan_g18282.t1">
    <property type="protein sequence ID" value="Pan_g18282.t1"/>
    <property type="gene ID" value="Pan_g18282"/>
</dbReference>
<evidence type="ECO:0000313" key="1">
    <source>
        <dbReference type="Proteomes" id="UP000492821"/>
    </source>
</evidence>
<organism evidence="1 2">
    <name type="scientific">Panagrellus redivivus</name>
    <name type="common">Microworm</name>
    <dbReference type="NCBI Taxonomy" id="6233"/>
    <lineage>
        <taxon>Eukaryota</taxon>
        <taxon>Metazoa</taxon>
        <taxon>Ecdysozoa</taxon>
        <taxon>Nematoda</taxon>
        <taxon>Chromadorea</taxon>
        <taxon>Rhabditida</taxon>
        <taxon>Tylenchina</taxon>
        <taxon>Panagrolaimomorpha</taxon>
        <taxon>Panagrolaimoidea</taxon>
        <taxon>Panagrolaimidae</taxon>
        <taxon>Panagrellus</taxon>
    </lineage>
</organism>
<protein>
    <submittedName>
        <fullName evidence="2">RNA-directed DNA polymerase</fullName>
    </submittedName>
</protein>
<keyword evidence="1" id="KW-1185">Reference proteome</keyword>
<evidence type="ECO:0000313" key="2">
    <source>
        <dbReference type="WBParaSite" id="Pan_g18282.t1"/>
    </source>
</evidence>
<proteinExistence type="predicted"/>
<reference evidence="1" key="1">
    <citation type="journal article" date="2013" name="Genetics">
        <title>The draft genome and transcriptome of Panagrellus redivivus are shaped by the harsh demands of a free-living lifestyle.</title>
        <authorList>
            <person name="Srinivasan J."/>
            <person name="Dillman A.R."/>
            <person name="Macchietto M.G."/>
            <person name="Heikkinen L."/>
            <person name="Lakso M."/>
            <person name="Fracchia K.M."/>
            <person name="Antoshechkin I."/>
            <person name="Mortazavi A."/>
            <person name="Wong G."/>
            <person name="Sternberg P.W."/>
        </authorList>
    </citation>
    <scope>NUCLEOTIDE SEQUENCE [LARGE SCALE GENOMIC DNA]</scope>
    <source>
        <strain evidence="1">MT8872</strain>
    </source>
</reference>
<accession>A0A7E4V9N3</accession>
<sequence length="83" mass="9878">MAIKNTEAVYITDDVQQSFFEDMFNIVLHLKHLYIYGSVPKTWMRDIMQFQKTKLTYLTLFKTDDAFDIDTDLLIAFLRVSFL</sequence>